<sequence length="52" mass="5684">MRCRRAPPLCGTTVGRGVRTRLKVLQVEPILGAPAAWFPSHLSRGRYVVGPV</sequence>
<dbReference type="EMBL" id="CP002376">
    <property type="protein sequence ID" value="AEZ59968.1"/>
    <property type="molecule type" value="Genomic_DNA"/>
</dbReference>
<gene>
    <name evidence="1" type="ordered locus">TPEGAU_0705b</name>
</gene>
<dbReference type="KEGG" id="tpg:TPEGAU_0705b"/>
<proteinExistence type="predicted"/>
<evidence type="ECO:0000313" key="1">
    <source>
        <dbReference type="EMBL" id="AEZ59968.1"/>
    </source>
</evidence>
<dbReference type="Proteomes" id="UP000008192">
    <property type="component" value="Chromosome"/>
</dbReference>
<dbReference type="AlphaFoldDB" id="A0AAU8Q823"/>
<reference evidence="2" key="1">
    <citation type="journal article" date="2012" name="PLoS Negl. Trop. Dis.">
        <title>Whole genome sequences of three Treponema pallidum ssp. pertenue strains: yaws and syphilis treponemes differ in less than 0.2% of the genome sequence.</title>
        <authorList>
            <person name="Cejkova D."/>
            <person name="Zobanikova M."/>
            <person name="Chen L."/>
            <person name="Pospisilova P."/>
            <person name="Strouhal M."/>
            <person name="Qin X."/>
            <person name="Mikalova L."/>
            <person name="Norris S.J."/>
            <person name="Muzny D.M."/>
            <person name="Gibbs R.A."/>
            <person name="Fulton L.L."/>
            <person name="Sodergren E."/>
            <person name="Weinstock G.M."/>
            <person name="Smajs D."/>
        </authorList>
    </citation>
    <scope>NUCLEOTIDE SEQUENCE [LARGE SCALE GENOMIC DNA]</scope>
    <source>
        <strain evidence="2">Gauthier</strain>
    </source>
</reference>
<protein>
    <submittedName>
        <fullName evidence="1">Uncharacterized protein</fullName>
    </submittedName>
</protein>
<name>A0AAU8Q823_TREPG</name>
<organism evidence="1 2">
    <name type="scientific">Treponema pallidum subsp. pertenue (strain Gauthier)</name>
    <dbReference type="NCBI Taxonomy" id="491080"/>
    <lineage>
        <taxon>Bacteria</taxon>
        <taxon>Pseudomonadati</taxon>
        <taxon>Spirochaetota</taxon>
        <taxon>Spirochaetia</taxon>
        <taxon>Spirochaetales</taxon>
        <taxon>Treponemataceae</taxon>
        <taxon>Treponema</taxon>
    </lineage>
</organism>
<evidence type="ECO:0000313" key="2">
    <source>
        <dbReference type="Proteomes" id="UP000008192"/>
    </source>
</evidence>
<accession>A0AAU8Q823</accession>